<dbReference type="OrthoDB" id="10552928at2759"/>
<keyword evidence="3" id="KW-1185">Reference proteome</keyword>
<keyword evidence="1" id="KW-0812">Transmembrane</keyword>
<name>A0A423VQ82_CYTCH</name>
<dbReference type="Proteomes" id="UP000284375">
    <property type="component" value="Unassembled WGS sequence"/>
</dbReference>
<dbReference type="AlphaFoldDB" id="A0A423VQ82"/>
<accession>A0A423VQ82</accession>
<feature type="transmembrane region" description="Helical" evidence="1">
    <location>
        <begin position="115"/>
        <end position="134"/>
    </location>
</feature>
<evidence type="ECO:0000313" key="2">
    <source>
        <dbReference type="EMBL" id="ROV93083.1"/>
    </source>
</evidence>
<keyword evidence="1" id="KW-1133">Transmembrane helix</keyword>
<dbReference type="EMBL" id="LJZO01000034">
    <property type="protein sequence ID" value="ROV93083.1"/>
    <property type="molecule type" value="Genomic_DNA"/>
</dbReference>
<gene>
    <name evidence="2" type="ORF">VSDG_07351</name>
</gene>
<comment type="caution">
    <text evidence="2">The sequence shown here is derived from an EMBL/GenBank/DDBJ whole genome shotgun (WGS) entry which is preliminary data.</text>
</comment>
<organism evidence="2 3">
    <name type="scientific">Cytospora chrysosperma</name>
    <name type="common">Cytospora canker fungus</name>
    <name type="synonym">Sphaeria chrysosperma</name>
    <dbReference type="NCBI Taxonomy" id="252740"/>
    <lineage>
        <taxon>Eukaryota</taxon>
        <taxon>Fungi</taxon>
        <taxon>Dikarya</taxon>
        <taxon>Ascomycota</taxon>
        <taxon>Pezizomycotina</taxon>
        <taxon>Sordariomycetes</taxon>
        <taxon>Sordariomycetidae</taxon>
        <taxon>Diaporthales</taxon>
        <taxon>Cytosporaceae</taxon>
        <taxon>Cytospora</taxon>
    </lineage>
</organism>
<evidence type="ECO:0000256" key="1">
    <source>
        <dbReference type="SAM" id="Phobius"/>
    </source>
</evidence>
<proteinExistence type="predicted"/>
<reference evidence="2 3" key="1">
    <citation type="submission" date="2015-09" db="EMBL/GenBank/DDBJ databases">
        <title>Host preference determinants of Valsa canker pathogens revealed by comparative genomics.</title>
        <authorList>
            <person name="Yin Z."/>
            <person name="Huang L."/>
        </authorList>
    </citation>
    <scope>NUCLEOTIDE SEQUENCE [LARGE SCALE GENOMIC DNA]</scope>
    <source>
        <strain evidence="2 3">YSFL</strain>
    </source>
</reference>
<sequence length="136" mass="15178">MADRTSLEDKSQCVATIGLLGFSYGSQIGMARRKERDYIKDELQHQVSDDKATKVIPGHPDGIEAGSMNMFQHVLGGDMDHHETSDARRSDPTPTTECRGIFVRQPCPKDADLTAWYALGLCMVFCIWGGLIYLRQ</sequence>
<keyword evidence="1" id="KW-0472">Membrane</keyword>
<evidence type="ECO:0000313" key="3">
    <source>
        <dbReference type="Proteomes" id="UP000284375"/>
    </source>
</evidence>
<protein>
    <submittedName>
        <fullName evidence="2">Uncharacterized protein</fullName>
    </submittedName>
</protein>